<reference evidence="1 2" key="1">
    <citation type="submission" date="2021-07" db="EMBL/GenBank/DDBJ databases">
        <authorList>
            <person name="Palmer J.M."/>
        </authorList>
    </citation>
    <scope>NUCLEOTIDE SEQUENCE [LARGE SCALE GENOMIC DNA]</scope>
    <source>
        <strain evidence="1 2">AT_MEX2019</strain>
        <tissue evidence="1">Muscle</tissue>
    </source>
</reference>
<dbReference type="Proteomes" id="UP001345963">
    <property type="component" value="Unassembled WGS sequence"/>
</dbReference>
<protein>
    <submittedName>
        <fullName evidence="1">Uncharacterized protein</fullName>
    </submittedName>
</protein>
<name>A0ABU7BZM3_9TELE</name>
<dbReference type="EMBL" id="JAHUTI010072795">
    <property type="protein sequence ID" value="MED6256053.1"/>
    <property type="molecule type" value="Genomic_DNA"/>
</dbReference>
<accession>A0ABU7BZM3</accession>
<keyword evidence="2" id="KW-1185">Reference proteome</keyword>
<proteinExistence type="predicted"/>
<evidence type="ECO:0000313" key="1">
    <source>
        <dbReference type="EMBL" id="MED6256053.1"/>
    </source>
</evidence>
<sequence length="70" mass="8113">MSQKSKTNNLEALETILQGSDLEVEECSDSSADFEVDEDEDRFFFFGTRFTTRRRQDHLALKDPAFNYLG</sequence>
<organism evidence="1 2">
    <name type="scientific">Ataeniobius toweri</name>
    <dbReference type="NCBI Taxonomy" id="208326"/>
    <lineage>
        <taxon>Eukaryota</taxon>
        <taxon>Metazoa</taxon>
        <taxon>Chordata</taxon>
        <taxon>Craniata</taxon>
        <taxon>Vertebrata</taxon>
        <taxon>Euteleostomi</taxon>
        <taxon>Actinopterygii</taxon>
        <taxon>Neopterygii</taxon>
        <taxon>Teleostei</taxon>
        <taxon>Neoteleostei</taxon>
        <taxon>Acanthomorphata</taxon>
        <taxon>Ovalentaria</taxon>
        <taxon>Atherinomorphae</taxon>
        <taxon>Cyprinodontiformes</taxon>
        <taxon>Goodeidae</taxon>
        <taxon>Ataeniobius</taxon>
    </lineage>
</organism>
<evidence type="ECO:0000313" key="2">
    <source>
        <dbReference type="Proteomes" id="UP001345963"/>
    </source>
</evidence>
<comment type="caution">
    <text evidence="1">The sequence shown here is derived from an EMBL/GenBank/DDBJ whole genome shotgun (WGS) entry which is preliminary data.</text>
</comment>
<gene>
    <name evidence="1" type="ORF">ATANTOWER_018957</name>
</gene>